<organism evidence="2 3">
    <name type="scientific">Panaeolus cyanescens</name>
    <dbReference type="NCBI Taxonomy" id="181874"/>
    <lineage>
        <taxon>Eukaryota</taxon>
        <taxon>Fungi</taxon>
        <taxon>Dikarya</taxon>
        <taxon>Basidiomycota</taxon>
        <taxon>Agaricomycotina</taxon>
        <taxon>Agaricomycetes</taxon>
        <taxon>Agaricomycetidae</taxon>
        <taxon>Agaricales</taxon>
        <taxon>Agaricineae</taxon>
        <taxon>Galeropsidaceae</taxon>
        <taxon>Panaeolus</taxon>
    </lineage>
</organism>
<dbReference type="EMBL" id="NHTK01005732">
    <property type="protein sequence ID" value="PPQ74710.1"/>
    <property type="molecule type" value="Genomic_DNA"/>
</dbReference>
<reference evidence="2 3" key="1">
    <citation type="journal article" date="2018" name="Evol. Lett.">
        <title>Horizontal gene cluster transfer increased hallucinogenic mushroom diversity.</title>
        <authorList>
            <person name="Reynolds H.T."/>
            <person name="Vijayakumar V."/>
            <person name="Gluck-Thaler E."/>
            <person name="Korotkin H.B."/>
            <person name="Matheny P.B."/>
            <person name="Slot J.C."/>
        </authorList>
    </citation>
    <scope>NUCLEOTIDE SEQUENCE [LARGE SCALE GENOMIC DNA]</scope>
    <source>
        <strain evidence="2 3">2629</strain>
    </source>
</reference>
<evidence type="ECO:0000313" key="2">
    <source>
        <dbReference type="EMBL" id="PPQ74710.1"/>
    </source>
</evidence>
<accession>A0A409W844</accession>
<dbReference type="Proteomes" id="UP000284842">
    <property type="component" value="Unassembled WGS sequence"/>
</dbReference>
<evidence type="ECO:0000313" key="3">
    <source>
        <dbReference type="Proteomes" id="UP000284842"/>
    </source>
</evidence>
<comment type="caution">
    <text evidence="2">The sequence shown here is derived from an EMBL/GenBank/DDBJ whole genome shotgun (WGS) entry which is preliminary data.</text>
</comment>
<keyword evidence="3" id="KW-1185">Reference proteome</keyword>
<dbReference type="AlphaFoldDB" id="A0A409W844"/>
<protein>
    <submittedName>
        <fullName evidence="2">Uncharacterized protein</fullName>
    </submittedName>
</protein>
<gene>
    <name evidence="2" type="ORF">CVT24_003926</name>
</gene>
<proteinExistence type="predicted"/>
<name>A0A409W844_9AGAR</name>
<sequence>MPDTTTAFPFPDLPLDLVSEVIKHVAGSFPLPSETLRPKSNNDRRSLPSGTEVDSDLRSKMGAMCLISHTFLTICRPHVFHEIDISFSVTSIGIDLERLENLSRLLNSQPILARAVKSLTLSLDDCTRSAFNTVFQEHKSALTRLFNLPNVTSMCISMLKRTEHDTYLCARCSAANEGTTTSLYAKSTILGNYLTRSVTTLTLAMASVNLLEILSFPSLTTLILHNCYILRMSYDLPNHDIDTATGFNLVEYRSHGTKNNCLFLLALCANIQRIHIDSKSCHQIDEDDLLLNSKHIQNFQTQTMPFSQLTEGHFTDQAVYFFTQAEKRGILAFPNLARMTFALEKDPRKEISMFRTSETPLAGNPQAIFACMPQLSHLHLHGDSVHAFNLEKCLKPCHPTLKFLQIDWTPMNQSELEFEIEALCPAVIPSLKELRLGVSVNLDVLRTSSGFRLNLSRFGQWMKHIFVKHGRSKYPELNTLTLDIQLHATVPEEIDEELQEAGYRERALTSRPSLGEITEEDVDADEDISEEEREAMMKEKLEKRRAMLYRELLESTIGVTIRDNVESTPISSPSLLTPMLLKPKSSPIIPFELVKEVLECHIDSLKYYDAMYEYEDGLQLFFNSEPGTTSNAESTSTTATVYTAALYDGVKKPTKLYGPYNVRYFINAMSFNNPIFLDMCRGHVFKAIDLGFRVENKAAAIHRLKNLSKFLEDNPSMRERVVTVKTVFSNPWPDDHTAENHRSIPNNDGSLTRLFNLPNVVNMVISHDTPAFFSDLPRPPYVPTFPSNNTLLYGRNTLLGYYLKQLRTLTLEHIEHIPLLDILSSSPILETLILRGCSVDQGDDEIDLSIDLSSGKRFSIVEYFSESTKNNSLTILALCPNLKRIFIDSASTYDGLTVDDQRVLEAMSFDELVEADFGGEADGLVSFFTSGRGLELQFPKLTILSFGIDTEPELLWSTVDTSGLEDAASIFERMPALKGVRLYGCSVQSLNIAECLAPRQDTLIGLWIDWEPKGDDQCVENLEEYVKALDTIVLPGVIEVQIGVLIYFDIDEDKPWKESMDLSGFAKKLHQKFVVRGKDSFPALGRLCLNVELYARTDDEGPVRDAQGIRKKKSQSEEVKNKKRAYRNWLNRDIKPGMQTAVRIVGEYAPFAYTSCVSVPDSV</sequence>
<evidence type="ECO:0000256" key="1">
    <source>
        <dbReference type="SAM" id="MobiDB-lite"/>
    </source>
</evidence>
<feature type="region of interest" description="Disordered" evidence="1">
    <location>
        <begin position="33"/>
        <end position="55"/>
    </location>
</feature>
<dbReference type="SUPFAM" id="SSF52047">
    <property type="entry name" value="RNI-like"/>
    <property type="match status" value="1"/>
</dbReference>
<dbReference type="InParanoid" id="A0A409W844"/>
<feature type="compositionally biased region" description="Basic and acidic residues" evidence="1">
    <location>
        <begin position="36"/>
        <end position="46"/>
    </location>
</feature>